<dbReference type="PANTHER" id="PTHR10491:SF4">
    <property type="entry name" value="METHIONINE ADENOSYLTRANSFERASE 2 SUBUNIT BETA"/>
    <property type="match status" value="1"/>
</dbReference>
<dbReference type="CDD" id="cd05254">
    <property type="entry name" value="dTDP_HR_like_SDR_e"/>
    <property type="match status" value="1"/>
</dbReference>
<dbReference type="InterPro" id="IPR005913">
    <property type="entry name" value="dTDP_dehydrorham_reduct"/>
</dbReference>
<dbReference type="Pfam" id="PF04321">
    <property type="entry name" value="RmlD_sub_bind"/>
    <property type="match status" value="1"/>
</dbReference>
<organism evidence="2 3">
    <name type="scientific">Thyridium curvatum</name>
    <dbReference type="NCBI Taxonomy" id="1093900"/>
    <lineage>
        <taxon>Eukaryota</taxon>
        <taxon>Fungi</taxon>
        <taxon>Dikarya</taxon>
        <taxon>Ascomycota</taxon>
        <taxon>Pezizomycotina</taxon>
        <taxon>Sordariomycetes</taxon>
        <taxon>Sordariomycetidae</taxon>
        <taxon>Thyridiales</taxon>
        <taxon>Thyridiaceae</taxon>
        <taxon>Thyridium</taxon>
    </lineage>
</organism>
<dbReference type="GO" id="GO:0048269">
    <property type="term" value="C:methionine adenosyltransferase complex"/>
    <property type="evidence" value="ECO:0007669"/>
    <property type="project" value="TreeGrafter"/>
</dbReference>
<dbReference type="OrthoDB" id="6235964at2759"/>
<protein>
    <recommendedName>
        <fullName evidence="1">RmlD-like substrate binding domain-containing protein</fullName>
    </recommendedName>
</protein>
<dbReference type="InParanoid" id="A0A507B3I1"/>
<comment type="caution">
    <text evidence="2">The sequence shown here is derived from an EMBL/GenBank/DDBJ whole genome shotgun (WGS) entry which is preliminary data.</text>
</comment>
<dbReference type="STRING" id="1093900.A0A507B3I1"/>
<dbReference type="PANTHER" id="PTHR10491">
    <property type="entry name" value="DTDP-4-DEHYDRORHAMNOSE REDUCTASE"/>
    <property type="match status" value="1"/>
</dbReference>
<dbReference type="UniPathway" id="UPA00315">
    <property type="reaction ID" value="UER00080"/>
</dbReference>
<evidence type="ECO:0000313" key="3">
    <source>
        <dbReference type="Proteomes" id="UP000319257"/>
    </source>
</evidence>
<evidence type="ECO:0000259" key="1">
    <source>
        <dbReference type="Pfam" id="PF04321"/>
    </source>
</evidence>
<dbReference type="GeneID" id="41979491"/>
<reference evidence="2 3" key="1">
    <citation type="submission" date="2019-06" db="EMBL/GenBank/DDBJ databases">
        <title>Draft genome sequence of the filamentous fungus Phialemoniopsis curvata isolated from diesel fuel.</title>
        <authorList>
            <person name="Varaljay V.A."/>
            <person name="Lyon W.J."/>
            <person name="Crouch A.L."/>
            <person name="Drake C.E."/>
            <person name="Hollomon J.M."/>
            <person name="Nadeau L.J."/>
            <person name="Nunn H.S."/>
            <person name="Stevenson B.S."/>
            <person name="Bojanowski C.L."/>
            <person name="Crookes-Goodson W.J."/>
        </authorList>
    </citation>
    <scope>NUCLEOTIDE SEQUENCE [LARGE SCALE GENOMIC DNA]</scope>
    <source>
        <strain evidence="2 3">D216</strain>
    </source>
</reference>
<gene>
    <name evidence="2" type="ORF">E0L32_012044</name>
</gene>
<dbReference type="GO" id="GO:0006556">
    <property type="term" value="P:S-adenosylmethionine biosynthetic process"/>
    <property type="evidence" value="ECO:0007669"/>
    <property type="project" value="UniProtKB-UniPathway"/>
</dbReference>
<accession>A0A507B3I1</accession>
<dbReference type="RefSeq" id="XP_030999376.1">
    <property type="nucleotide sequence ID" value="XM_031134841.1"/>
</dbReference>
<dbReference type="EMBL" id="SKBQ01000132">
    <property type="protein sequence ID" value="TPX17665.1"/>
    <property type="molecule type" value="Genomic_DNA"/>
</dbReference>
<dbReference type="InterPro" id="IPR036291">
    <property type="entry name" value="NAD(P)-bd_dom_sf"/>
</dbReference>
<name>A0A507B3I1_9PEZI</name>
<sequence>MPQKTALVTGATGLLGRQVFKAFEASGWTVKGTGFSRANGTTVLKVDLGSPADVEKALDETRPSVVVHCAANRFPDKVDKDPEGTRRLNVEATGALARLCATRDILLIYISTDYVFSGKPGDAPYQADAATGPTNLYGQTKLDGEAATLDAFKSAGKERLGVVLRVPVLYGPAESPAESAVNVLMDSVTKAQSPGAKVKMDHWALRYPTNTEDVGRVCHGASCLSRSLPPLLHLPHSSATDSPLLGRHVVLTDFPANPRLDVAVKYLASQDRTSLPRVLQFSSEDKYTKYEICQLFAEIMGLNIDNMEANAEGNDPNASVQRPYDCHLSTKALKDLGIDVSTQDFVGWWRREMRAFRH</sequence>
<dbReference type="SUPFAM" id="SSF51735">
    <property type="entry name" value="NAD(P)-binding Rossmann-fold domains"/>
    <property type="match status" value="1"/>
</dbReference>
<dbReference type="AlphaFoldDB" id="A0A507B3I1"/>
<dbReference type="InterPro" id="IPR029903">
    <property type="entry name" value="RmlD-like-bd"/>
</dbReference>
<evidence type="ECO:0000313" key="2">
    <source>
        <dbReference type="EMBL" id="TPX17665.1"/>
    </source>
</evidence>
<dbReference type="Gene3D" id="3.40.50.720">
    <property type="entry name" value="NAD(P)-binding Rossmann-like Domain"/>
    <property type="match status" value="2"/>
</dbReference>
<dbReference type="GO" id="GO:0048270">
    <property type="term" value="F:methionine adenosyltransferase regulator activity"/>
    <property type="evidence" value="ECO:0007669"/>
    <property type="project" value="TreeGrafter"/>
</dbReference>
<proteinExistence type="predicted"/>
<feature type="domain" description="RmlD-like substrate binding" evidence="1">
    <location>
        <begin position="6"/>
        <end position="219"/>
    </location>
</feature>
<keyword evidence="3" id="KW-1185">Reference proteome</keyword>
<dbReference type="Proteomes" id="UP000319257">
    <property type="component" value="Unassembled WGS sequence"/>
</dbReference>